<dbReference type="InterPro" id="IPR050275">
    <property type="entry name" value="PGM_Phosphatase"/>
</dbReference>
<dbReference type="PANTHER" id="PTHR48100">
    <property type="entry name" value="BROAD-SPECIFICITY PHOSPHATASE YOR283W-RELATED"/>
    <property type="match status" value="1"/>
</dbReference>
<evidence type="ECO:0000313" key="1">
    <source>
        <dbReference type="EMBL" id="ORY04142.1"/>
    </source>
</evidence>
<reference evidence="1 2" key="1">
    <citation type="submission" date="2016-07" db="EMBL/GenBank/DDBJ databases">
        <title>Pervasive Adenine N6-methylation of Active Genes in Fungi.</title>
        <authorList>
            <consortium name="DOE Joint Genome Institute"/>
            <person name="Mondo S.J."/>
            <person name="Dannebaum R.O."/>
            <person name="Kuo R.C."/>
            <person name="Labutti K."/>
            <person name="Haridas S."/>
            <person name="Kuo A."/>
            <person name="Salamov A."/>
            <person name="Ahrendt S.R."/>
            <person name="Lipzen A."/>
            <person name="Sullivan W."/>
            <person name="Andreopoulos W.B."/>
            <person name="Clum A."/>
            <person name="Lindquist E."/>
            <person name="Daum C."/>
            <person name="Ramamoorthy G.K."/>
            <person name="Gryganskyi A."/>
            <person name="Culley D."/>
            <person name="Magnuson J.K."/>
            <person name="James T.Y."/>
            <person name="O'Malley M.A."/>
            <person name="Stajich J.E."/>
            <person name="Spatafora J.W."/>
            <person name="Visel A."/>
            <person name="Grigoriev I.V."/>
        </authorList>
    </citation>
    <scope>NUCLEOTIDE SEQUENCE [LARGE SCALE GENOMIC DNA]</scope>
    <source>
        <strain evidence="1 2">CBS 115471</strain>
    </source>
</reference>
<keyword evidence="2" id="KW-1185">Reference proteome</keyword>
<dbReference type="AlphaFoldDB" id="A0A1Y1Z1I2"/>
<dbReference type="Pfam" id="PF00300">
    <property type="entry name" value="His_Phos_1"/>
    <property type="match status" value="1"/>
</dbReference>
<dbReference type="InterPro" id="IPR013078">
    <property type="entry name" value="His_Pase_superF_clade-1"/>
</dbReference>
<proteinExistence type="predicted"/>
<dbReference type="CDD" id="cd07067">
    <property type="entry name" value="HP_PGM_like"/>
    <property type="match status" value="1"/>
</dbReference>
<dbReference type="GO" id="GO:0005737">
    <property type="term" value="C:cytoplasm"/>
    <property type="evidence" value="ECO:0007669"/>
    <property type="project" value="TreeGrafter"/>
</dbReference>
<dbReference type="SUPFAM" id="SSF53254">
    <property type="entry name" value="Phosphoglycerate mutase-like"/>
    <property type="match status" value="1"/>
</dbReference>
<dbReference type="GO" id="GO:0016791">
    <property type="term" value="F:phosphatase activity"/>
    <property type="evidence" value="ECO:0007669"/>
    <property type="project" value="TreeGrafter"/>
</dbReference>
<dbReference type="PANTHER" id="PTHR48100:SF54">
    <property type="entry name" value="PHOSPHATASE SPAC5H10.03-RELATED"/>
    <property type="match status" value="1"/>
</dbReference>
<name>A0A1Y1Z1I2_9PLEO</name>
<dbReference type="Gene3D" id="3.40.50.1240">
    <property type="entry name" value="Phosphoglycerate mutase-like"/>
    <property type="match status" value="1"/>
</dbReference>
<sequence length="299" mass="33166">MAPTTLHFIRHAQGYHNLSIEAHSVRDPLLTPHGEQQCNALYQEISSQVDLNSITCIISSPLRRTLYTALNIFRPVLTANPDLKIIALAELQETSALPCDVGSSLQDLQCEFKDRPVDLSRVKEGWNEKQSGPFAPRADLVAERALQARKFLQSREEESVAVVTHGGLLHFLTEDWAGHAKFCGTGWANCELRSYHFSDSSLAAHANASIIETPLSIRRRSDRLQPLTMDEQLELAAVAQKSWAKDGYITLPEDVLVGDMDAVSGRDGSSCQNYENVSALSSRQDSVNTDAEKEIRPRL</sequence>
<accession>A0A1Y1Z1I2</accession>
<evidence type="ECO:0000313" key="2">
    <source>
        <dbReference type="Proteomes" id="UP000193144"/>
    </source>
</evidence>
<organism evidence="1 2">
    <name type="scientific">Clohesyomyces aquaticus</name>
    <dbReference type="NCBI Taxonomy" id="1231657"/>
    <lineage>
        <taxon>Eukaryota</taxon>
        <taxon>Fungi</taxon>
        <taxon>Dikarya</taxon>
        <taxon>Ascomycota</taxon>
        <taxon>Pezizomycotina</taxon>
        <taxon>Dothideomycetes</taxon>
        <taxon>Pleosporomycetidae</taxon>
        <taxon>Pleosporales</taxon>
        <taxon>Lindgomycetaceae</taxon>
        <taxon>Clohesyomyces</taxon>
    </lineage>
</organism>
<gene>
    <name evidence="1" type="ORF">BCR34DRAFT_604992</name>
</gene>
<dbReference type="SMART" id="SM00855">
    <property type="entry name" value="PGAM"/>
    <property type="match status" value="1"/>
</dbReference>
<comment type="caution">
    <text evidence="1">The sequence shown here is derived from an EMBL/GenBank/DDBJ whole genome shotgun (WGS) entry which is preliminary data.</text>
</comment>
<dbReference type="OrthoDB" id="496981at2759"/>
<dbReference type="EMBL" id="MCFA01000139">
    <property type="protein sequence ID" value="ORY04142.1"/>
    <property type="molecule type" value="Genomic_DNA"/>
</dbReference>
<dbReference type="Proteomes" id="UP000193144">
    <property type="component" value="Unassembled WGS sequence"/>
</dbReference>
<dbReference type="InterPro" id="IPR029033">
    <property type="entry name" value="His_PPase_superfam"/>
</dbReference>
<protein>
    <submittedName>
        <fullName evidence="1">Histidine phosphatase superfamily</fullName>
    </submittedName>
</protein>